<reference evidence="18" key="2">
    <citation type="submission" date="2025-08" db="UniProtKB">
        <authorList>
            <consortium name="Ensembl"/>
        </authorList>
    </citation>
    <scope>IDENTIFICATION</scope>
</reference>
<dbReference type="FunFam" id="3.40.50.300:FF:000163">
    <property type="entry name" value="Multidrug resistance-associated protein member 4"/>
    <property type="match status" value="1"/>
</dbReference>
<evidence type="ECO:0000259" key="17">
    <source>
        <dbReference type="PROSITE" id="PS50929"/>
    </source>
</evidence>
<keyword evidence="3" id="KW-0813">Transport</keyword>
<dbReference type="Gene3D" id="1.20.1560.10">
    <property type="entry name" value="ABC transporter type 1, transmembrane domain"/>
    <property type="match status" value="2"/>
</dbReference>
<dbReference type="SUPFAM" id="SSF90123">
    <property type="entry name" value="ABC transporter transmembrane region"/>
    <property type="match status" value="2"/>
</dbReference>
<keyword evidence="10 15" id="KW-0472">Membrane</keyword>
<feature type="transmembrane region" description="Helical" evidence="15">
    <location>
        <begin position="753"/>
        <end position="776"/>
    </location>
</feature>
<feature type="transmembrane region" description="Helical" evidence="15">
    <location>
        <begin position="485"/>
        <end position="508"/>
    </location>
</feature>
<evidence type="ECO:0000256" key="12">
    <source>
        <dbReference type="ARBA" id="ARBA00047523"/>
    </source>
</evidence>
<comment type="similarity">
    <text evidence="2">Belongs to the ABC transporter superfamily. ABCC family. Conjugate transporter (TC 3.A.1.208) subfamily.</text>
</comment>
<keyword evidence="6" id="KW-0547">Nucleotide-binding</keyword>
<feature type="transmembrane region" description="Helical" evidence="15">
    <location>
        <begin position="29"/>
        <end position="49"/>
    </location>
</feature>
<dbReference type="CDD" id="cd18605">
    <property type="entry name" value="ABC_6TM_MRP7_D2_like"/>
    <property type="match status" value="1"/>
</dbReference>
<dbReference type="GO" id="GO:0005524">
    <property type="term" value="F:ATP binding"/>
    <property type="evidence" value="ECO:0007669"/>
    <property type="project" value="UniProtKB-KW"/>
</dbReference>
<dbReference type="GeneTree" id="ENSGT00940000164531"/>
<feature type="transmembrane region" description="Helical" evidence="15">
    <location>
        <begin position="852"/>
        <end position="869"/>
    </location>
</feature>
<evidence type="ECO:0000256" key="9">
    <source>
        <dbReference type="ARBA" id="ARBA00022989"/>
    </source>
</evidence>
<dbReference type="CDD" id="cd18598">
    <property type="entry name" value="ABC_6TM_MRP7_D1_like"/>
    <property type="match status" value="1"/>
</dbReference>
<dbReference type="InterPro" id="IPR027417">
    <property type="entry name" value="P-loop_NTPase"/>
</dbReference>
<organism evidence="18 19">
    <name type="scientific">Takifugu rubripes</name>
    <name type="common">Japanese pufferfish</name>
    <name type="synonym">Fugu rubripes</name>
    <dbReference type="NCBI Taxonomy" id="31033"/>
    <lineage>
        <taxon>Eukaryota</taxon>
        <taxon>Metazoa</taxon>
        <taxon>Chordata</taxon>
        <taxon>Craniata</taxon>
        <taxon>Vertebrata</taxon>
        <taxon>Euteleostomi</taxon>
        <taxon>Actinopterygii</taxon>
        <taxon>Neopterygii</taxon>
        <taxon>Teleostei</taxon>
        <taxon>Neoteleostei</taxon>
        <taxon>Acanthomorphata</taxon>
        <taxon>Eupercaria</taxon>
        <taxon>Tetraodontiformes</taxon>
        <taxon>Tetradontoidea</taxon>
        <taxon>Tetraodontidae</taxon>
        <taxon>Takifugu</taxon>
    </lineage>
</organism>
<feature type="transmembrane region" description="Helical" evidence="15">
    <location>
        <begin position="371"/>
        <end position="395"/>
    </location>
</feature>
<evidence type="ECO:0000256" key="11">
    <source>
        <dbReference type="ARBA" id="ARBA00034018"/>
    </source>
</evidence>
<evidence type="ECO:0000256" key="10">
    <source>
        <dbReference type="ARBA" id="ARBA00023136"/>
    </source>
</evidence>
<dbReference type="CDD" id="cd03244">
    <property type="entry name" value="ABCC_MRP_domain2"/>
    <property type="match status" value="1"/>
</dbReference>
<dbReference type="SUPFAM" id="SSF52540">
    <property type="entry name" value="P-loop containing nucleoside triphosphate hydrolases"/>
    <property type="match status" value="2"/>
</dbReference>
<dbReference type="InterPro" id="IPR036640">
    <property type="entry name" value="ABC1_TM_sf"/>
</dbReference>
<feature type="domain" description="ABC transmembrane type-1" evidence="17">
    <location>
        <begin position="270"/>
        <end position="543"/>
    </location>
</feature>
<dbReference type="CDD" id="cd03250">
    <property type="entry name" value="ABCC_MRP_domain1"/>
    <property type="match status" value="1"/>
</dbReference>
<feature type="transmembrane region" description="Helical" evidence="15">
    <location>
        <begin position="401"/>
        <end position="421"/>
    </location>
</feature>
<dbReference type="Pfam" id="PF00005">
    <property type="entry name" value="ABC_tran"/>
    <property type="match status" value="2"/>
</dbReference>
<keyword evidence="9 15" id="KW-1133">Transmembrane helix</keyword>
<comment type="catalytic activity">
    <reaction evidence="13">
        <text>17beta-estradiol 17-O-(beta-D-glucuronate)(in) + ATP + H2O = 17beta-estradiol 17-O-(beta-D-glucuronate)(out) + ADP + phosphate + H(+)</text>
        <dbReference type="Rhea" id="RHEA:60128"/>
        <dbReference type="ChEBI" id="CHEBI:15377"/>
        <dbReference type="ChEBI" id="CHEBI:15378"/>
        <dbReference type="ChEBI" id="CHEBI:30616"/>
        <dbReference type="ChEBI" id="CHEBI:43474"/>
        <dbReference type="ChEBI" id="CHEBI:82961"/>
        <dbReference type="ChEBI" id="CHEBI:456216"/>
    </reaction>
    <physiologicalReaction direction="left-to-right" evidence="13">
        <dbReference type="Rhea" id="RHEA:60129"/>
    </physiologicalReaction>
</comment>
<comment type="subcellular location">
    <subcellularLocation>
        <location evidence="1">Membrane</location>
        <topology evidence="1">Multi-pass membrane protein</topology>
    </subcellularLocation>
</comment>
<protein>
    <submittedName>
        <fullName evidence="18">ATP-binding cassette, sub-family C (CFTR/MRP), member 10</fullName>
    </submittedName>
</protein>
<evidence type="ECO:0000256" key="7">
    <source>
        <dbReference type="ARBA" id="ARBA00022840"/>
    </source>
</evidence>
<dbReference type="AlphaFoldDB" id="A0A674MQM0"/>
<dbReference type="Gene3D" id="3.40.50.300">
    <property type="entry name" value="P-loop containing nucleotide triphosphate hydrolases"/>
    <property type="match status" value="2"/>
</dbReference>
<dbReference type="PROSITE" id="PS50929">
    <property type="entry name" value="ABC_TM1F"/>
    <property type="match status" value="2"/>
</dbReference>
<evidence type="ECO:0000256" key="5">
    <source>
        <dbReference type="ARBA" id="ARBA00022737"/>
    </source>
</evidence>
<evidence type="ECO:0000313" key="18">
    <source>
        <dbReference type="Ensembl" id="ENSTRUP00000063423.1"/>
    </source>
</evidence>
<feature type="domain" description="ABC transmembrane type-1" evidence="17">
    <location>
        <begin position="739"/>
        <end position="968"/>
    </location>
</feature>
<evidence type="ECO:0000256" key="2">
    <source>
        <dbReference type="ARBA" id="ARBA00009726"/>
    </source>
</evidence>
<dbReference type="Pfam" id="PF00664">
    <property type="entry name" value="ABC_membrane"/>
    <property type="match status" value="2"/>
</dbReference>
<dbReference type="GO" id="GO:0016323">
    <property type="term" value="C:basolateral plasma membrane"/>
    <property type="evidence" value="ECO:0007669"/>
    <property type="project" value="UniProtKB-ARBA"/>
</dbReference>
<proteinExistence type="inferred from homology"/>
<feature type="transmembrane region" description="Helical" evidence="15">
    <location>
        <begin position="101"/>
        <end position="120"/>
    </location>
</feature>
<dbReference type="InterPro" id="IPR003439">
    <property type="entry name" value="ABC_transporter-like_ATP-bd"/>
</dbReference>
<dbReference type="GO" id="GO:0008559">
    <property type="term" value="F:ABC-type xenobiotic transporter activity"/>
    <property type="evidence" value="ECO:0007669"/>
    <property type="project" value="UniProtKB-EC"/>
</dbReference>
<evidence type="ECO:0000256" key="15">
    <source>
        <dbReference type="SAM" id="Phobius"/>
    </source>
</evidence>
<comment type="catalytic activity">
    <reaction evidence="14">
        <text>an S-substituted glutathione(in) + ATP + H2O = an S-substituted glutathione(out) + ADP + phosphate + H(+)</text>
        <dbReference type="Rhea" id="RHEA:19121"/>
        <dbReference type="ChEBI" id="CHEBI:15377"/>
        <dbReference type="ChEBI" id="CHEBI:15378"/>
        <dbReference type="ChEBI" id="CHEBI:30616"/>
        <dbReference type="ChEBI" id="CHEBI:43474"/>
        <dbReference type="ChEBI" id="CHEBI:90779"/>
        <dbReference type="ChEBI" id="CHEBI:456216"/>
        <dbReference type="EC" id="7.6.2.3"/>
    </reaction>
    <physiologicalReaction direction="left-to-right" evidence="14">
        <dbReference type="Rhea" id="RHEA:19122"/>
    </physiologicalReaction>
</comment>
<evidence type="ECO:0000313" key="19">
    <source>
        <dbReference type="Proteomes" id="UP000005226"/>
    </source>
</evidence>
<name>A0A674MQM0_TAKRU</name>
<evidence type="ECO:0000256" key="13">
    <source>
        <dbReference type="ARBA" id="ARBA00047576"/>
    </source>
</evidence>
<feature type="transmembrane region" description="Helical" evidence="15">
    <location>
        <begin position="296"/>
        <end position="317"/>
    </location>
</feature>
<evidence type="ECO:0000256" key="8">
    <source>
        <dbReference type="ARBA" id="ARBA00022967"/>
    </source>
</evidence>
<dbReference type="PANTHER" id="PTHR24223:SF330">
    <property type="entry name" value="ATP-BINDING CASSETTE SUB-FAMILY C MEMBER 10"/>
    <property type="match status" value="1"/>
</dbReference>
<dbReference type="Ensembl" id="ENSTRUT00000082780.1">
    <property type="protein sequence ID" value="ENSTRUP00000063423.1"/>
    <property type="gene ID" value="ENSTRUG00000007839.3"/>
</dbReference>
<sequence length="1269" mass="141907">MSSLLAALLFTADIILVSLIQQQDMYLDILANGCAIVAWLVHFSTIVVLQKTVYRRARGPPLLLLLVLLSVPNTIITIISYDSKEYLNVTEPLKISRFALASARAVPILVYLLAFAFPCVSDAGYTLYVNAVDGSPLISEISQPQTGEMVAEDGAGCFSRLFYLWLTPLLKRGQRGALDKATDVYHLPWKLQTSVIRQYFHRCWDSCHRGDSVTDGENQCPTAVSRNLQSGSWSSHHQEESSQLEGDASLSKVLHKTFGFRYYILGLQKVLVNMLSFAGPLLLSSLVNFVEEKGAPVSTGVWCTLGLFVTTLLSSVFRNIFVFEISKVALSARAALVSAIYGKALQVSSSNLARFTMGEVINLMSTDVDRVVNFFTSFHELWSMPFCFIATLYLMYLQVGVAFLGGLCVAVLLVPFNRFLASRILSNNKQMLSCKDSRVKIMTEILFGIRVIKFYTWESHFTQKVSDCRKEELSHLKAIKYLDALCVYTWAALPVVISIITFITYVLLGNQLTAAKVFTMLALVGMLIVPLNSFPWVLNSILESKVSLERIQRFFKLTNRDLQSYYAQGVILEVGFGLAAQEPWIQHASVRDNILFGKHYDPLFYHAVIEACSLADDLKVLPNGDRTEVGENGVTLSGGQKARLALARAVYMNKDIYLLDDPLAAVDTDVAEHLMKKCIMELLRGKTRILCTHRIEFVKKADMVVLMDNGTIIRTGRSKYLDQEFGNILVVESLLTHSLTTLMSSNNMSSDTVFYLTVYSSIAAANTVFTAIRAFLFAYGTICAAKIIHNRLLDRVLQATVTFFDTTPMGRILNRFSSDLYSVDDSLPFILNILLATVFNLLGMLVVMSYGLPWVLLALPPLAIFYYRTQDFYRQTSRELKRLCSLTLSPIYSHFSETLSGLGTIRASGSCARFEEENIRRLELNQRCQFLSKAAMQWLDIRLQLIGVAVVSSLSLVGLSLSYSLSITTLLSGLIFSFTQTEMQLVSVERTEEYSTDLPIEPQNQNKQLDPVWPAQGWLEFRSVVLAYRDGLPNALDGVSFVVRPGEKVGIVGRTGSGKSTLFLALFRMLELNQGQIFLDGLDICTVGLAQLRSRLAIIPQDPFLFSGTIRENLDPCGRHSDPQLLDVLMQCHLSDVVYRMGGLDAEVGERGRCFSVGQRQLLCLARALMTHAKLLCIDEATASVDQKTDKLLQQTIREKFQNKTVLTIAHRINTIMDCERVLVLHAGKVVEFDTPAALCQMDRSIFQRLVVMKYVDQNVNAKSMKVKF</sequence>
<evidence type="ECO:0000256" key="14">
    <source>
        <dbReference type="ARBA" id="ARBA00048007"/>
    </source>
</evidence>
<dbReference type="PANTHER" id="PTHR24223">
    <property type="entry name" value="ATP-BINDING CASSETTE SUB-FAMILY C"/>
    <property type="match status" value="1"/>
</dbReference>
<dbReference type="InterPro" id="IPR017871">
    <property type="entry name" value="ABC_transporter-like_CS"/>
</dbReference>
<dbReference type="GO" id="GO:0015431">
    <property type="term" value="F:ABC-type glutathione S-conjugate transporter activity"/>
    <property type="evidence" value="ECO:0007669"/>
    <property type="project" value="UniProtKB-EC"/>
</dbReference>
<dbReference type="InterPro" id="IPR050173">
    <property type="entry name" value="ABC_transporter_C-like"/>
</dbReference>
<dbReference type="SMART" id="SM00382">
    <property type="entry name" value="AAA"/>
    <property type="match status" value="1"/>
</dbReference>
<dbReference type="InterPro" id="IPR011527">
    <property type="entry name" value="ABC1_TM_dom"/>
</dbReference>
<feature type="domain" description="ABC transporter" evidence="16">
    <location>
        <begin position="476"/>
        <end position="734"/>
    </location>
</feature>
<dbReference type="GO" id="GO:0016887">
    <property type="term" value="F:ATP hydrolysis activity"/>
    <property type="evidence" value="ECO:0007669"/>
    <property type="project" value="InterPro"/>
</dbReference>
<feature type="domain" description="ABC transporter" evidence="16">
    <location>
        <begin position="1019"/>
        <end position="1252"/>
    </location>
</feature>
<keyword evidence="8" id="KW-1278">Translocase</keyword>
<reference evidence="18 19" key="1">
    <citation type="journal article" date="2011" name="Genome Biol. Evol.">
        <title>Integration of the genetic map and genome assembly of fugu facilitates insights into distinct features of genome evolution in teleosts and mammals.</title>
        <authorList>
            <person name="Kai W."/>
            <person name="Kikuchi K."/>
            <person name="Tohari S."/>
            <person name="Chew A.K."/>
            <person name="Tay A."/>
            <person name="Fujiwara A."/>
            <person name="Hosoya S."/>
            <person name="Suetake H."/>
            <person name="Naruse K."/>
            <person name="Brenner S."/>
            <person name="Suzuki Y."/>
            <person name="Venkatesh B."/>
        </authorList>
    </citation>
    <scope>NUCLEOTIDE SEQUENCE [LARGE SCALE GENOMIC DNA]</scope>
</reference>
<accession>A0A674MQM0</accession>
<dbReference type="Proteomes" id="UP000005226">
    <property type="component" value="Chromosome 17"/>
</dbReference>
<evidence type="ECO:0000259" key="16">
    <source>
        <dbReference type="PROSITE" id="PS50893"/>
    </source>
</evidence>
<evidence type="ECO:0000256" key="6">
    <source>
        <dbReference type="ARBA" id="ARBA00022741"/>
    </source>
</evidence>
<keyword evidence="19" id="KW-1185">Reference proteome</keyword>
<reference evidence="18" key="3">
    <citation type="submission" date="2025-09" db="UniProtKB">
        <authorList>
            <consortium name="Ensembl"/>
        </authorList>
    </citation>
    <scope>IDENTIFICATION</scope>
</reference>
<keyword evidence="5" id="KW-0677">Repeat</keyword>
<dbReference type="PROSITE" id="PS50893">
    <property type="entry name" value="ABC_TRANSPORTER_2"/>
    <property type="match status" value="2"/>
</dbReference>
<dbReference type="FunFam" id="1.20.1560.10:FF:000013">
    <property type="entry name" value="ABC transporter C family member 2"/>
    <property type="match status" value="1"/>
</dbReference>
<feature type="transmembrane region" description="Helical" evidence="15">
    <location>
        <begin position="520"/>
        <end position="542"/>
    </location>
</feature>
<feature type="transmembrane region" description="Helical" evidence="15">
    <location>
        <begin position="61"/>
        <end position="81"/>
    </location>
</feature>
<keyword evidence="7" id="KW-0067">ATP-binding</keyword>
<evidence type="ECO:0000256" key="3">
    <source>
        <dbReference type="ARBA" id="ARBA00022448"/>
    </source>
</evidence>
<comment type="catalytic activity">
    <reaction evidence="11">
        <text>ATP + H2O + xenobioticSide 1 = ADP + phosphate + xenobioticSide 2.</text>
        <dbReference type="EC" id="7.6.2.2"/>
    </reaction>
</comment>
<evidence type="ECO:0000256" key="4">
    <source>
        <dbReference type="ARBA" id="ARBA00022692"/>
    </source>
</evidence>
<evidence type="ECO:0000256" key="1">
    <source>
        <dbReference type="ARBA" id="ARBA00004141"/>
    </source>
</evidence>
<dbReference type="FunFam" id="1.20.1560.10:FF:000037">
    <property type="entry name" value="ATP-binding cassette subfamily C member 10"/>
    <property type="match status" value="1"/>
</dbReference>
<dbReference type="InterPro" id="IPR003593">
    <property type="entry name" value="AAA+_ATPase"/>
</dbReference>
<comment type="catalytic activity">
    <reaction evidence="12">
        <text>leukotriene C4(in) + ATP + H2O = leukotriene C4(out) + ADP + phosphate + H(+)</text>
        <dbReference type="Rhea" id="RHEA:38963"/>
        <dbReference type="ChEBI" id="CHEBI:15377"/>
        <dbReference type="ChEBI" id="CHEBI:15378"/>
        <dbReference type="ChEBI" id="CHEBI:30616"/>
        <dbReference type="ChEBI" id="CHEBI:43474"/>
        <dbReference type="ChEBI" id="CHEBI:57973"/>
        <dbReference type="ChEBI" id="CHEBI:456216"/>
    </reaction>
    <physiologicalReaction direction="left-to-right" evidence="12">
        <dbReference type="Rhea" id="RHEA:38964"/>
    </physiologicalReaction>
</comment>
<keyword evidence="4 15" id="KW-0812">Transmembrane</keyword>
<feature type="transmembrane region" description="Helical" evidence="15">
    <location>
        <begin position="943"/>
        <end position="965"/>
    </location>
</feature>
<gene>
    <name evidence="18" type="primary">abcc10</name>
</gene>
<dbReference type="PROSITE" id="PS00211">
    <property type="entry name" value="ABC_TRANSPORTER_1"/>
    <property type="match status" value="2"/>
</dbReference>